<name>A0A8X8XZZ4_SALSN</name>
<dbReference type="Pfam" id="PF11886">
    <property type="entry name" value="TOC159_MAD"/>
    <property type="match status" value="1"/>
</dbReference>
<feature type="region of interest" description="Disordered" evidence="17">
    <location>
        <begin position="512"/>
        <end position="532"/>
    </location>
</feature>
<evidence type="ECO:0000256" key="3">
    <source>
        <dbReference type="ARBA" id="ARBA00022528"/>
    </source>
</evidence>
<proteinExistence type="inferred from homology"/>
<dbReference type="GO" id="GO:0003924">
    <property type="term" value="F:GTPase activity"/>
    <property type="evidence" value="ECO:0007669"/>
    <property type="project" value="InterPro"/>
</dbReference>
<keyword evidence="4" id="KW-0934">Plastid</keyword>
<dbReference type="PANTHER" id="PTHR10903:SF68">
    <property type="entry name" value="TRANSLOCASE OF CHLOROPLAST 90, CHLOROPLASTIC"/>
    <property type="match status" value="1"/>
</dbReference>
<dbReference type="SUPFAM" id="SSF52540">
    <property type="entry name" value="P-loop containing nucleoside triphosphate hydrolases"/>
    <property type="match status" value="1"/>
</dbReference>
<dbReference type="InterPro" id="IPR006703">
    <property type="entry name" value="G_AIG1"/>
</dbReference>
<dbReference type="InterPro" id="IPR024283">
    <property type="entry name" value="TOC159_MAD"/>
</dbReference>
<keyword evidence="14" id="KW-0472">Membrane</keyword>
<feature type="domain" description="AIG1-type G" evidence="18">
    <location>
        <begin position="186"/>
        <end position="417"/>
    </location>
</feature>
<comment type="subcellular location">
    <subcellularLocation>
        <location evidence="15">Plastid</location>
        <location evidence="15">Chloroplast outer membrane</location>
        <topology evidence="15">Single-pass membrane protein</topology>
    </subcellularLocation>
</comment>
<dbReference type="Gene3D" id="3.40.50.300">
    <property type="entry name" value="P-loop containing nucleotide triphosphate hydrolases"/>
    <property type="match status" value="1"/>
</dbReference>
<keyword evidence="8" id="KW-0378">Hydrolase</keyword>
<comment type="similarity">
    <text evidence="16">Belongs to the TRAFAC class TrmE-Era-EngA-EngB-Septin-like GTPase superfamily. AIG1/Toc34/Toc159-like paraseptin GTPase family. TOC159 subfamily.</text>
</comment>
<evidence type="ECO:0000313" key="20">
    <source>
        <dbReference type="Proteomes" id="UP000298416"/>
    </source>
</evidence>
<evidence type="ECO:0000256" key="12">
    <source>
        <dbReference type="ARBA" id="ARBA00022989"/>
    </source>
</evidence>
<evidence type="ECO:0000256" key="13">
    <source>
        <dbReference type="ARBA" id="ARBA00023134"/>
    </source>
</evidence>
<keyword evidence="9" id="KW-1002">Plastid outer membrane</keyword>
<dbReference type="GO" id="GO:0009707">
    <property type="term" value="C:chloroplast outer membrane"/>
    <property type="evidence" value="ECO:0007669"/>
    <property type="project" value="UniProtKB-SubCell"/>
</dbReference>
<evidence type="ECO:0000313" key="19">
    <source>
        <dbReference type="EMBL" id="KAG6421160.1"/>
    </source>
</evidence>
<reference evidence="19" key="2">
    <citation type="submission" date="2020-08" db="EMBL/GenBank/DDBJ databases">
        <title>Plant Genome Project.</title>
        <authorList>
            <person name="Zhang R.-G."/>
        </authorList>
    </citation>
    <scope>NUCLEOTIDE SEQUENCE</scope>
    <source>
        <strain evidence="19">Huo1</strain>
        <tissue evidence="19">Leaf</tissue>
    </source>
</reference>
<evidence type="ECO:0000256" key="2">
    <source>
        <dbReference type="ARBA" id="ARBA00022448"/>
    </source>
</evidence>
<dbReference type="PROSITE" id="PS51720">
    <property type="entry name" value="G_AIG1"/>
    <property type="match status" value="1"/>
</dbReference>
<comment type="caution">
    <text evidence="19">The sequence shown here is derived from an EMBL/GenBank/DDBJ whole genome shotgun (WGS) entry which is preliminary data.</text>
</comment>
<dbReference type="InterPro" id="IPR005690">
    <property type="entry name" value="Toc86_159"/>
</dbReference>
<evidence type="ECO:0000256" key="7">
    <source>
        <dbReference type="ARBA" id="ARBA00022741"/>
    </source>
</evidence>
<evidence type="ECO:0000256" key="14">
    <source>
        <dbReference type="ARBA" id="ARBA00023136"/>
    </source>
</evidence>
<keyword evidence="20" id="KW-1185">Reference proteome</keyword>
<dbReference type="GO" id="GO:0046872">
    <property type="term" value="F:metal ion binding"/>
    <property type="evidence" value="ECO:0007669"/>
    <property type="project" value="UniProtKB-KW"/>
</dbReference>
<evidence type="ECO:0000256" key="1">
    <source>
        <dbReference type="ARBA" id="ARBA00001946"/>
    </source>
</evidence>
<evidence type="ECO:0000256" key="17">
    <source>
        <dbReference type="SAM" id="MobiDB-lite"/>
    </source>
</evidence>
<protein>
    <recommendedName>
        <fullName evidence="18">AIG1-type G domain-containing protein</fullName>
    </recommendedName>
</protein>
<dbReference type="Pfam" id="PF04548">
    <property type="entry name" value="AIG1"/>
    <property type="match status" value="1"/>
</dbReference>
<evidence type="ECO:0000256" key="4">
    <source>
        <dbReference type="ARBA" id="ARBA00022640"/>
    </source>
</evidence>
<evidence type="ECO:0000256" key="15">
    <source>
        <dbReference type="ARBA" id="ARBA00023766"/>
    </source>
</evidence>
<dbReference type="GO" id="GO:0005525">
    <property type="term" value="F:GTP binding"/>
    <property type="evidence" value="ECO:0007669"/>
    <property type="project" value="UniProtKB-KW"/>
</dbReference>
<evidence type="ECO:0000256" key="6">
    <source>
        <dbReference type="ARBA" id="ARBA00022723"/>
    </source>
</evidence>
<keyword evidence="12" id="KW-1133">Transmembrane helix</keyword>
<accession>A0A8X8XZZ4</accession>
<evidence type="ECO:0000256" key="11">
    <source>
        <dbReference type="ARBA" id="ARBA00022927"/>
    </source>
</evidence>
<dbReference type="EMBL" id="PNBA02000006">
    <property type="protein sequence ID" value="KAG6421160.1"/>
    <property type="molecule type" value="Genomic_DNA"/>
</dbReference>
<reference evidence="19" key="1">
    <citation type="submission" date="2018-01" db="EMBL/GenBank/DDBJ databases">
        <authorList>
            <person name="Mao J.F."/>
        </authorList>
    </citation>
    <scope>NUCLEOTIDE SEQUENCE</scope>
    <source>
        <strain evidence="19">Huo1</strain>
        <tissue evidence="19">Leaf</tissue>
    </source>
</reference>
<organism evidence="19">
    <name type="scientific">Salvia splendens</name>
    <name type="common">Scarlet sage</name>
    <dbReference type="NCBI Taxonomy" id="180675"/>
    <lineage>
        <taxon>Eukaryota</taxon>
        <taxon>Viridiplantae</taxon>
        <taxon>Streptophyta</taxon>
        <taxon>Embryophyta</taxon>
        <taxon>Tracheophyta</taxon>
        <taxon>Spermatophyta</taxon>
        <taxon>Magnoliopsida</taxon>
        <taxon>eudicotyledons</taxon>
        <taxon>Gunneridae</taxon>
        <taxon>Pentapetalae</taxon>
        <taxon>asterids</taxon>
        <taxon>lamiids</taxon>
        <taxon>Lamiales</taxon>
        <taxon>Lamiaceae</taxon>
        <taxon>Nepetoideae</taxon>
        <taxon>Mentheae</taxon>
        <taxon>Salviinae</taxon>
        <taxon>Salvia</taxon>
        <taxon>Salvia subgen. Calosphace</taxon>
        <taxon>core Calosphace</taxon>
    </lineage>
</organism>
<dbReference type="InterPro" id="IPR027417">
    <property type="entry name" value="P-loop_NTPase"/>
</dbReference>
<comment type="cofactor">
    <cofactor evidence="1">
        <name>Mg(2+)</name>
        <dbReference type="ChEBI" id="CHEBI:18420"/>
    </cofactor>
</comment>
<keyword evidence="7" id="KW-0547">Nucleotide-binding</keyword>
<sequence>MILAVEFIMTSIKDWVFSQVISKSVGATRPLSASESFLSQDSQNELSQDTQDEELASRGFTRNNANFISRSVSTETSQPSSDLEMERNNMLTQVESSSGSNLSSSEEKKSLNPVAKVEALKVKFLRLVRRLGPSVDNLTVAKVLYRIHLATLIRAGESDLERANLKSDRARIIAAEQEEIGQPELDFSLKILVLGKTGVGKSSTINSVLGESKVATDAFQPATDQVHEIVGHVNGMKISFIDTPGLLPSSTNSDTKNRKILHSVKRFIRKSRPDVILYFERFDLIHMGDSDFPLLKLVTEILGPAIWFSTQIVMTHSCAALPEGQNGFPVSYDSYVSYCKQVVQHHIHLATLDTKLENPVILVENHPYCKVDNSGKKVLPNGQAWMSQFMLLCICTKILGDVNALLQFEDSIQLGPLGNTRLPSLPHLLSSLLKHRLKLSLDGAECELDELSLSDMEDEDEYDQLPPIRILTHAQFQKLVPSQKKDYLDELDYRETLYMKKQLKEECIRQKQKDDVVASDDNPDDQPGSPEAFELPEMAIPLSFDSDSPVHRFRCVVTRDQSLARPVLDPHGWDHDVGFDGINIETVSEVNKNVITCVAGQMSKDKQDFNVQCESTAAFLDPRGPIYAIGLDVQSANKELIYTLRSNAKLKSSNCNVAECGVSVMSFGDKYYYGAKIEDSIFTKKRLNLKMNVGGMTNVGQVAYGGTIEATLKGKDYPVRDEKVILSMSILSSGKEMVLGGNVQSDFRVSRGTRMSVNANMSSRKMGQVSVKVNSSEHMEIALIALISVLRSLMKKKSCKEPREIG</sequence>
<dbReference type="Proteomes" id="UP000298416">
    <property type="component" value="Unassembled WGS sequence"/>
</dbReference>
<evidence type="ECO:0000256" key="9">
    <source>
        <dbReference type="ARBA" id="ARBA00022805"/>
    </source>
</evidence>
<keyword evidence="10" id="KW-0460">Magnesium</keyword>
<keyword evidence="13" id="KW-0342">GTP-binding</keyword>
<dbReference type="GO" id="GO:0015031">
    <property type="term" value="P:protein transport"/>
    <property type="evidence" value="ECO:0007669"/>
    <property type="project" value="UniProtKB-KW"/>
</dbReference>
<keyword evidence="6" id="KW-0479">Metal-binding</keyword>
<dbReference type="GO" id="GO:0045036">
    <property type="term" value="P:protein targeting to chloroplast"/>
    <property type="evidence" value="ECO:0007669"/>
    <property type="project" value="InterPro"/>
</dbReference>
<keyword evidence="5" id="KW-0812">Transmembrane</keyword>
<keyword evidence="11" id="KW-0653">Protein transport</keyword>
<evidence type="ECO:0000256" key="5">
    <source>
        <dbReference type="ARBA" id="ARBA00022692"/>
    </source>
</evidence>
<evidence type="ECO:0000256" key="8">
    <source>
        <dbReference type="ARBA" id="ARBA00022801"/>
    </source>
</evidence>
<dbReference type="AlphaFoldDB" id="A0A8X8XZZ4"/>
<gene>
    <name evidence="19" type="ORF">SASPL_117709</name>
</gene>
<evidence type="ECO:0000259" key="18">
    <source>
        <dbReference type="PROSITE" id="PS51720"/>
    </source>
</evidence>
<keyword evidence="3" id="KW-0150">Chloroplast</keyword>
<dbReference type="NCBIfam" id="TIGR00993">
    <property type="entry name" value="3a0901s04IAP86"/>
    <property type="match status" value="1"/>
</dbReference>
<evidence type="ECO:0000256" key="16">
    <source>
        <dbReference type="ARBA" id="ARBA00023775"/>
    </source>
</evidence>
<dbReference type="FunFam" id="3.40.50.300:FF:000413">
    <property type="entry name" value="Translocase of chloroplast 120, chloroplastic"/>
    <property type="match status" value="1"/>
</dbReference>
<dbReference type="PANTHER" id="PTHR10903">
    <property type="entry name" value="GTPASE, IMAP FAMILY MEMBER-RELATED"/>
    <property type="match status" value="1"/>
</dbReference>
<evidence type="ECO:0000256" key="10">
    <source>
        <dbReference type="ARBA" id="ARBA00022842"/>
    </source>
</evidence>
<keyword evidence="2" id="KW-0813">Transport</keyword>
<dbReference type="InterPro" id="IPR045058">
    <property type="entry name" value="GIMA/IAN/Toc"/>
</dbReference>